<feature type="transmembrane region" description="Helical" evidence="2">
    <location>
        <begin position="34"/>
        <end position="55"/>
    </location>
</feature>
<organism evidence="3 4">
    <name type="scientific">Gnathostoma spinigerum</name>
    <dbReference type="NCBI Taxonomy" id="75299"/>
    <lineage>
        <taxon>Eukaryota</taxon>
        <taxon>Metazoa</taxon>
        <taxon>Ecdysozoa</taxon>
        <taxon>Nematoda</taxon>
        <taxon>Chromadorea</taxon>
        <taxon>Rhabditida</taxon>
        <taxon>Spirurina</taxon>
        <taxon>Gnathostomatomorpha</taxon>
        <taxon>Gnathostomatoidea</taxon>
        <taxon>Gnathostomatidae</taxon>
        <taxon>Gnathostoma</taxon>
    </lineage>
</organism>
<dbReference type="EMBL" id="JBGFUD010007014">
    <property type="protein sequence ID" value="MFH4981336.1"/>
    <property type="molecule type" value="Genomic_DNA"/>
</dbReference>
<dbReference type="Proteomes" id="UP001608902">
    <property type="component" value="Unassembled WGS sequence"/>
</dbReference>
<reference evidence="3 4" key="1">
    <citation type="submission" date="2024-08" db="EMBL/GenBank/DDBJ databases">
        <title>Gnathostoma spinigerum genome.</title>
        <authorList>
            <person name="Gonzalez-Bertolin B."/>
            <person name="Monzon S."/>
            <person name="Zaballos A."/>
            <person name="Jimenez P."/>
            <person name="Dekumyoy P."/>
            <person name="Varona S."/>
            <person name="Cuesta I."/>
            <person name="Sumanam S."/>
            <person name="Adisakwattana P."/>
            <person name="Gasser R.B."/>
            <person name="Hernandez-Gonzalez A."/>
            <person name="Young N.D."/>
            <person name="Perteguer M.J."/>
        </authorList>
    </citation>
    <scope>NUCLEOTIDE SEQUENCE [LARGE SCALE GENOMIC DNA]</scope>
    <source>
        <strain evidence="3">AL3</strain>
        <tissue evidence="3">Liver</tissue>
    </source>
</reference>
<keyword evidence="2" id="KW-0812">Transmembrane</keyword>
<keyword evidence="2" id="KW-0472">Membrane</keyword>
<comment type="caution">
    <text evidence="3">The sequence shown here is derived from an EMBL/GenBank/DDBJ whole genome shotgun (WGS) entry which is preliminary data.</text>
</comment>
<gene>
    <name evidence="3" type="ORF">AB6A40_008045</name>
</gene>
<evidence type="ECO:0000313" key="3">
    <source>
        <dbReference type="EMBL" id="MFH4981336.1"/>
    </source>
</evidence>
<evidence type="ECO:0000256" key="1">
    <source>
        <dbReference type="SAM" id="MobiDB-lite"/>
    </source>
</evidence>
<feature type="region of interest" description="Disordered" evidence="1">
    <location>
        <begin position="103"/>
        <end position="147"/>
    </location>
</feature>
<feature type="compositionally biased region" description="Polar residues" evidence="1">
    <location>
        <begin position="131"/>
        <end position="147"/>
    </location>
</feature>
<accession>A0ABD6ENG0</accession>
<keyword evidence="2" id="KW-1133">Transmembrane helix</keyword>
<evidence type="ECO:0000313" key="4">
    <source>
        <dbReference type="Proteomes" id="UP001608902"/>
    </source>
</evidence>
<evidence type="ECO:0000256" key="2">
    <source>
        <dbReference type="SAM" id="Phobius"/>
    </source>
</evidence>
<sequence length="147" mass="16383">MSLHLKLFHPFSLWSRSFTKIGSSEAKATCVEPWLVVSTILVSAALFSSVAYLFYMKRKLLLARIFKLWSSGEPSPKPKKSSVSISSYPFGDLNRQRTLSFASTPYPHFEPMPTITEEENEVSSDYGGDENQASPDQTSTVHSAPIC</sequence>
<name>A0ABD6ENG0_9BILA</name>
<dbReference type="AlphaFoldDB" id="A0ABD6ENG0"/>
<protein>
    <submittedName>
        <fullName evidence="3">Uncharacterized protein</fullName>
    </submittedName>
</protein>
<keyword evidence="4" id="KW-1185">Reference proteome</keyword>
<proteinExistence type="predicted"/>